<dbReference type="GO" id="GO:0000139">
    <property type="term" value="C:Golgi membrane"/>
    <property type="evidence" value="ECO:0007669"/>
    <property type="project" value="UniProtKB-SubCell"/>
</dbReference>
<dbReference type="InterPro" id="IPR052261">
    <property type="entry name" value="Glycosyltransferase_13"/>
</dbReference>
<dbReference type="InterPro" id="IPR004139">
    <property type="entry name" value="Glyco_trans_13"/>
</dbReference>
<comment type="cofactor">
    <cofactor evidence="16">
        <name>Mn(2+)</name>
        <dbReference type="ChEBI" id="CHEBI:29035"/>
    </cofactor>
    <text evidence="16">The cofactor is mostly bound to the substrate.</text>
</comment>
<evidence type="ECO:0000256" key="11">
    <source>
        <dbReference type="ARBA" id="ARBA00023136"/>
    </source>
</evidence>
<dbReference type="Pfam" id="PF03071">
    <property type="entry name" value="GNT-I"/>
    <property type="match status" value="1"/>
</dbReference>
<dbReference type="AlphaFoldDB" id="A0A2I0XB52"/>
<dbReference type="EMBL" id="KZ501994">
    <property type="protein sequence ID" value="PKU85158.1"/>
    <property type="molecule type" value="Genomic_DNA"/>
</dbReference>
<keyword evidence="10 16" id="KW-0333">Golgi apparatus</keyword>
<reference evidence="18 19" key="1">
    <citation type="journal article" date="2016" name="Sci. Rep.">
        <title>The Dendrobium catenatum Lindl. genome sequence provides insights into polysaccharide synthase, floral development and adaptive evolution.</title>
        <authorList>
            <person name="Zhang G.Q."/>
            <person name="Xu Q."/>
            <person name="Bian C."/>
            <person name="Tsai W.C."/>
            <person name="Yeh C.M."/>
            <person name="Liu K.W."/>
            <person name="Yoshida K."/>
            <person name="Zhang L.S."/>
            <person name="Chang S.B."/>
            <person name="Chen F."/>
            <person name="Shi Y."/>
            <person name="Su Y.Y."/>
            <person name="Zhang Y.Q."/>
            <person name="Chen L.J."/>
            <person name="Yin Y."/>
            <person name="Lin M."/>
            <person name="Huang H."/>
            <person name="Deng H."/>
            <person name="Wang Z.W."/>
            <person name="Zhu S.L."/>
            <person name="Zhao X."/>
            <person name="Deng C."/>
            <person name="Niu S.C."/>
            <person name="Huang J."/>
            <person name="Wang M."/>
            <person name="Liu G.H."/>
            <person name="Yang H.J."/>
            <person name="Xiao X.J."/>
            <person name="Hsiao Y.Y."/>
            <person name="Wu W.L."/>
            <person name="Chen Y.Y."/>
            <person name="Mitsuda N."/>
            <person name="Ohme-Takagi M."/>
            <person name="Luo Y.B."/>
            <person name="Van de Peer Y."/>
            <person name="Liu Z.J."/>
        </authorList>
    </citation>
    <scope>NUCLEOTIDE SEQUENCE [LARGE SCALE GENOMIC DNA]</scope>
    <source>
        <tissue evidence="18">The whole plant</tissue>
    </source>
</reference>
<name>A0A2I0XB52_9ASPA</name>
<evidence type="ECO:0000256" key="12">
    <source>
        <dbReference type="ARBA" id="ARBA00023211"/>
    </source>
</evidence>
<evidence type="ECO:0000313" key="18">
    <source>
        <dbReference type="EMBL" id="PKU85158.1"/>
    </source>
</evidence>
<keyword evidence="5 18" id="KW-0808">Transferase</keyword>
<evidence type="ECO:0000256" key="8">
    <source>
        <dbReference type="ARBA" id="ARBA00022968"/>
    </source>
</evidence>
<evidence type="ECO:0000256" key="7">
    <source>
        <dbReference type="ARBA" id="ARBA00022723"/>
    </source>
</evidence>
<dbReference type="Proteomes" id="UP000233837">
    <property type="component" value="Unassembled WGS sequence"/>
</dbReference>
<evidence type="ECO:0000313" key="19">
    <source>
        <dbReference type="Proteomes" id="UP000233837"/>
    </source>
</evidence>
<evidence type="ECO:0000256" key="13">
    <source>
        <dbReference type="ARBA" id="ARBA00038949"/>
    </source>
</evidence>
<dbReference type="EC" id="2.4.1.101" evidence="13 16"/>
<evidence type="ECO:0000256" key="4">
    <source>
        <dbReference type="ARBA" id="ARBA00022676"/>
    </source>
</evidence>
<comment type="catalytic activity">
    <reaction evidence="15 16">
        <text>N(4)-(alpha-D-Man-(1-&gt;3)-[alpha-D-Man-(1-&gt;3)-[alpha-D-Man-(1-&gt;6)]-alpha-D-Man-(1-&gt;6)]-beta-D-Man-(1-&gt;4)-beta-D-GlcNAc-(1-&gt;4)-beta-D-GlcNAc)-L-asparaginyl-[protein] (N-glucan mannose isomer 5A1,2) + UDP-N-acetyl-alpha-D-glucosamine = N(4)-{beta-D-GlcNAc-(1-&gt;2)-alpha-D-Man-(1-&gt;3)-[alpha-D-Man-(1-&gt;3)-[alpha-D-Man-(1-&gt;6)]-alpha-D-Man-(1-&gt;6)]-beta-D-Man-(1-&gt;4)-beta-D-GlcNAc-(1-&gt;4)-beta-D-GlcNAc}-L-asparaginyl-[protein] + UDP + H(+)</text>
        <dbReference type="Rhea" id="RHEA:11456"/>
        <dbReference type="Rhea" id="RHEA-COMP:14367"/>
        <dbReference type="Rhea" id="RHEA-COMP:14368"/>
        <dbReference type="ChEBI" id="CHEBI:15378"/>
        <dbReference type="ChEBI" id="CHEBI:57705"/>
        <dbReference type="ChEBI" id="CHEBI:58223"/>
        <dbReference type="ChEBI" id="CHEBI:59087"/>
        <dbReference type="ChEBI" id="CHEBI:60625"/>
        <dbReference type="EC" id="2.4.1.101"/>
    </reaction>
</comment>
<protein>
    <recommendedName>
        <fullName evidence="13 16">Alpha-1,3-mannosyl-glycoprotein 2-beta-N-acetylglucosaminyltransferase</fullName>
        <shortName evidence="16">GNT-I</shortName>
        <shortName evidence="16">GlcNAc-T I</shortName>
        <ecNumber evidence="13 16">2.4.1.101</ecNumber>
    </recommendedName>
    <alternativeName>
        <fullName evidence="14 16">N-glycosyl-oligosaccharide-glycoprotein N-acetylglucosaminyltransferase I</fullName>
    </alternativeName>
</protein>
<gene>
    <name evidence="18" type="primary">GNTI</name>
    <name evidence="18" type="ORF">MA16_Dca014838</name>
</gene>
<proteinExistence type="inferred from homology"/>
<evidence type="ECO:0000256" key="6">
    <source>
        <dbReference type="ARBA" id="ARBA00022692"/>
    </source>
</evidence>
<comment type="pathway">
    <text evidence="2 16">Protein modification; protein glycosylation.</text>
</comment>
<keyword evidence="11" id="KW-0472">Membrane</keyword>
<organism evidence="18 19">
    <name type="scientific">Dendrobium catenatum</name>
    <dbReference type="NCBI Taxonomy" id="906689"/>
    <lineage>
        <taxon>Eukaryota</taxon>
        <taxon>Viridiplantae</taxon>
        <taxon>Streptophyta</taxon>
        <taxon>Embryophyta</taxon>
        <taxon>Tracheophyta</taxon>
        <taxon>Spermatophyta</taxon>
        <taxon>Magnoliopsida</taxon>
        <taxon>Liliopsida</taxon>
        <taxon>Asparagales</taxon>
        <taxon>Orchidaceae</taxon>
        <taxon>Epidendroideae</taxon>
        <taxon>Malaxideae</taxon>
        <taxon>Dendrobiinae</taxon>
        <taxon>Dendrobium</taxon>
    </lineage>
</organism>
<keyword evidence="6" id="KW-0812">Transmembrane</keyword>
<evidence type="ECO:0000256" key="1">
    <source>
        <dbReference type="ARBA" id="ARBA00004323"/>
    </source>
</evidence>
<evidence type="ECO:0000256" key="9">
    <source>
        <dbReference type="ARBA" id="ARBA00022989"/>
    </source>
</evidence>
<accession>A0A2I0XB52</accession>
<keyword evidence="4 16" id="KW-0328">Glycosyltransferase</keyword>
<evidence type="ECO:0000256" key="14">
    <source>
        <dbReference type="ARBA" id="ARBA00041712"/>
    </source>
</evidence>
<keyword evidence="8 16" id="KW-0735">Signal-anchor</keyword>
<evidence type="ECO:0000256" key="3">
    <source>
        <dbReference type="ARBA" id="ARBA00006492"/>
    </source>
</evidence>
<dbReference type="STRING" id="906689.A0A2I0XB52"/>
<evidence type="ECO:0000256" key="16">
    <source>
        <dbReference type="RuleBase" id="RU368119"/>
    </source>
</evidence>
<dbReference type="Gene3D" id="3.90.550.10">
    <property type="entry name" value="Spore Coat Polysaccharide Biosynthesis Protein SpsA, Chain A"/>
    <property type="match status" value="1"/>
</dbReference>
<dbReference type="GO" id="GO:0003827">
    <property type="term" value="F:alpha-1,3-mannosylglycoprotein 2-beta-N-acetylglucosaminyltransferase activity"/>
    <property type="evidence" value="ECO:0007669"/>
    <property type="project" value="UniProtKB-UniRule"/>
</dbReference>
<dbReference type="PANTHER" id="PTHR10468:SF0">
    <property type="entry name" value="ALPHA-1,3-MANNOSYL-GLYCOPROTEIN 2-BETA-N-ACETYLGLUCOSAMINYLTRANSFERASE"/>
    <property type="match status" value="1"/>
</dbReference>
<evidence type="ECO:0000256" key="10">
    <source>
        <dbReference type="ARBA" id="ARBA00023034"/>
    </source>
</evidence>
<dbReference type="InterPro" id="IPR029044">
    <property type="entry name" value="Nucleotide-diphossugar_trans"/>
</dbReference>
<dbReference type="UniPathway" id="UPA00378"/>
<feature type="coiled-coil region" evidence="17">
    <location>
        <begin position="102"/>
        <end position="129"/>
    </location>
</feature>
<evidence type="ECO:0000256" key="17">
    <source>
        <dbReference type="SAM" id="Coils"/>
    </source>
</evidence>
<dbReference type="GO" id="GO:0030145">
    <property type="term" value="F:manganese ion binding"/>
    <property type="evidence" value="ECO:0007669"/>
    <property type="project" value="UniProtKB-UniRule"/>
</dbReference>
<evidence type="ECO:0000256" key="5">
    <source>
        <dbReference type="ARBA" id="ARBA00022679"/>
    </source>
</evidence>
<comment type="subcellular location">
    <subcellularLocation>
        <location evidence="1 16">Golgi apparatus membrane</location>
        <topology evidence="1 16">Single-pass type II membrane protein</topology>
    </subcellularLocation>
</comment>
<comment type="similarity">
    <text evidence="3 16">Belongs to the glycosyltransferase 13 family.</text>
</comment>
<keyword evidence="17" id="KW-0175">Coiled coil</keyword>
<keyword evidence="12 16" id="KW-0464">Manganese</keyword>
<evidence type="ECO:0000256" key="15">
    <source>
        <dbReference type="ARBA" id="ARBA00049421"/>
    </source>
</evidence>
<dbReference type="PANTHER" id="PTHR10468">
    <property type="entry name" value="PROTEIN O-LINKED-MANNOSE BETA-1,2-N-ACETYLGLUCOSAMINYLTRANSFERASE 1/ALPHA-1,3-MANNOSYL-GLYCOPROTEIN 2-BETA-N-ACETYLGLUCOSAMINYLTRANSFERASE"/>
    <property type="match status" value="1"/>
</dbReference>
<keyword evidence="9" id="KW-1133">Transmembrane helix</keyword>
<keyword evidence="19" id="KW-1185">Reference proteome</keyword>
<sequence length="275" mass="31456">MDHGNGETELNDNYNIGIEDVSIAGVHMLVVNSSDKAEPIQHSQAVRQNVTKGSKPNLKRLEEIVQKLDKISAKIGAETEWSNHALLLIDQISMQQEKTVKLEYLNRRYEEESAQLKTLVRDLEKKSLQTILEKGEPCCDNGMQSTKLSEEDDFIRAEVSGYSCIKISPFCFSGRNELDVKRAALSYSQITYLQHDFELHIEGPGELIAYYKIARHYKWALDELFLIHNQVVILEEDMEIVSDWGKHLHGIILKYAFKVFDPGIWLRCPPIPPSQ</sequence>
<comment type="function">
    <text evidence="16">Initiates complex N-linked carbohydrate formation. Essential for the conversion of high-mannose to hybrid and complex N-glycans.</text>
</comment>
<keyword evidence="7 16" id="KW-0479">Metal-binding</keyword>
<evidence type="ECO:0000256" key="2">
    <source>
        <dbReference type="ARBA" id="ARBA00004922"/>
    </source>
</evidence>
<reference evidence="18 19" key="2">
    <citation type="journal article" date="2017" name="Nature">
        <title>The Apostasia genome and the evolution of orchids.</title>
        <authorList>
            <person name="Zhang G.Q."/>
            <person name="Liu K.W."/>
            <person name="Li Z."/>
            <person name="Lohaus R."/>
            <person name="Hsiao Y.Y."/>
            <person name="Niu S.C."/>
            <person name="Wang J.Y."/>
            <person name="Lin Y.C."/>
            <person name="Xu Q."/>
            <person name="Chen L.J."/>
            <person name="Yoshida K."/>
            <person name="Fujiwara S."/>
            <person name="Wang Z.W."/>
            <person name="Zhang Y.Q."/>
            <person name="Mitsuda N."/>
            <person name="Wang M."/>
            <person name="Liu G.H."/>
            <person name="Pecoraro L."/>
            <person name="Huang H.X."/>
            <person name="Xiao X.J."/>
            <person name="Lin M."/>
            <person name="Wu X.Y."/>
            <person name="Wu W.L."/>
            <person name="Chen Y.Y."/>
            <person name="Chang S.B."/>
            <person name="Sakamoto S."/>
            <person name="Ohme-Takagi M."/>
            <person name="Yagi M."/>
            <person name="Zeng S.J."/>
            <person name="Shen C.Y."/>
            <person name="Yeh C.M."/>
            <person name="Luo Y.B."/>
            <person name="Tsai W.C."/>
            <person name="Van de Peer Y."/>
            <person name="Liu Z.J."/>
        </authorList>
    </citation>
    <scope>NUCLEOTIDE SEQUENCE [LARGE SCALE GENOMIC DNA]</scope>
    <source>
        <tissue evidence="18">The whole plant</tissue>
    </source>
</reference>